<dbReference type="AlphaFoldDB" id="A0A7S1UTS2"/>
<evidence type="ECO:0000256" key="1">
    <source>
        <dbReference type="SAM" id="MobiDB-lite"/>
    </source>
</evidence>
<feature type="compositionally biased region" description="Polar residues" evidence="1">
    <location>
        <begin position="140"/>
        <end position="153"/>
    </location>
</feature>
<dbReference type="EMBL" id="HBGK01009963">
    <property type="protein sequence ID" value="CAD9276249.1"/>
    <property type="molecule type" value="Transcribed_RNA"/>
</dbReference>
<evidence type="ECO:0000313" key="2">
    <source>
        <dbReference type="EMBL" id="CAD9276249.1"/>
    </source>
</evidence>
<feature type="region of interest" description="Disordered" evidence="1">
    <location>
        <begin position="126"/>
        <end position="207"/>
    </location>
</feature>
<sequence>MPPATSTTMASEEVGGVVDCTNSSSSVAEPSWGCIDTTATTNNNGSSATVPKSFLAVLDQTLEHSFDLLACDERARERVFREANELLKGNTGGIIPKVDEQPKEDFHSKDYVTLHDEFLSSLLQEQTQQQQYERPPRPDTPSTLESGDSSTTLPVIVPTPMRSSSGSSLFTGTDVSTLRTNSGGGSVQSAPTALPPTPHKRRRPKLSLRRSPVLVKPPSKRQVVDMSALKENAAPHMDHETSSMRMDDYTKLDLLANQVQLAPPPTFLDDNCKLQKDKGKGDTPGKEVCAWNKEECLDKLRQKMELLTQVAMGDNHGQQPPVVPTTTKSANMKRKKAKLAFHTDEFVETRSVIKLKMGFLSLQYGVLLRWDVLKTGLITMVVLRKMCDDSFYKVTARPRVPPAPLPSASSIVAETRSLLELRGVVVDSAILQRAGANCEVLMLTPPYLVPRPDDFDPSSLSVAEILVEGLSLKQQWSITITSVETTFKSRLEYDSSSNAWVPKISTVDWNWDVPSEVEVPVTIKILEVTKFGPKTRKRPWKEVELVVPRVEETTKWHTVPIKDSCVLIKIQLVHASPYTHWVLKEVEERKLREPLESNTNNKNTVLPPLREREVTPVDSEDADVLWDLCCVW</sequence>
<organism evidence="2">
    <name type="scientific">Grammatophora oceanica</name>
    <dbReference type="NCBI Taxonomy" id="210454"/>
    <lineage>
        <taxon>Eukaryota</taxon>
        <taxon>Sar</taxon>
        <taxon>Stramenopiles</taxon>
        <taxon>Ochrophyta</taxon>
        <taxon>Bacillariophyta</taxon>
        <taxon>Fragilariophyceae</taxon>
        <taxon>Fragilariophycidae</taxon>
        <taxon>Rhabdonematales</taxon>
        <taxon>Grammatophoraceae</taxon>
        <taxon>Grammatophora</taxon>
    </lineage>
</organism>
<feature type="compositionally biased region" description="Basic residues" evidence="1">
    <location>
        <begin position="198"/>
        <end position="207"/>
    </location>
</feature>
<reference evidence="2" key="1">
    <citation type="submission" date="2021-01" db="EMBL/GenBank/DDBJ databases">
        <authorList>
            <person name="Corre E."/>
            <person name="Pelletier E."/>
            <person name="Niang G."/>
            <person name="Scheremetjew M."/>
            <person name="Finn R."/>
            <person name="Kale V."/>
            <person name="Holt S."/>
            <person name="Cochrane G."/>
            <person name="Meng A."/>
            <person name="Brown T."/>
            <person name="Cohen L."/>
        </authorList>
    </citation>
    <scope>NUCLEOTIDE SEQUENCE</scope>
    <source>
        <strain evidence="2">CCMP 410</strain>
    </source>
</reference>
<gene>
    <name evidence="2" type="ORF">GOCE00092_LOCUS5157</name>
</gene>
<accession>A0A7S1UTS2</accession>
<protein>
    <submittedName>
        <fullName evidence="2">Uncharacterized protein</fullName>
    </submittedName>
</protein>
<name>A0A7S1UTS2_9STRA</name>
<feature type="compositionally biased region" description="Polar residues" evidence="1">
    <location>
        <begin position="161"/>
        <end position="191"/>
    </location>
</feature>
<proteinExistence type="predicted"/>